<reference evidence="4" key="1">
    <citation type="journal article" date="2019" name="Int. J. Syst. Evol. Microbiol.">
        <title>The Global Catalogue of Microorganisms (GCM) 10K type strain sequencing project: providing services to taxonomists for standard genome sequencing and annotation.</title>
        <authorList>
            <consortium name="The Broad Institute Genomics Platform"/>
            <consortium name="The Broad Institute Genome Sequencing Center for Infectious Disease"/>
            <person name="Wu L."/>
            <person name="Ma J."/>
        </authorList>
    </citation>
    <scope>NUCLEOTIDE SEQUENCE [LARGE SCALE GENOMIC DNA]</scope>
    <source>
        <strain evidence="4">JCM 15592</strain>
    </source>
</reference>
<feature type="transmembrane region" description="Helical" evidence="2">
    <location>
        <begin position="12"/>
        <end position="31"/>
    </location>
</feature>
<proteinExistence type="predicted"/>
<keyword evidence="2" id="KW-0472">Membrane</keyword>
<feature type="transmembrane region" description="Helical" evidence="2">
    <location>
        <begin position="37"/>
        <end position="55"/>
    </location>
</feature>
<comment type="caution">
    <text evidence="3">The sequence shown here is derived from an EMBL/GenBank/DDBJ whole genome shotgun (WGS) entry which is preliminary data.</text>
</comment>
<protein>
    <submittedName>
        <fullName evidence="3">Uncharacterized protein</fullName>
    </submittedName>
</protein>
<accession>A0ABP4XI27</accession>
<feature type="region of interest" description="Disordered" evidence="1">
    <location>
        <begin position="64"/>
        <end position="127"/>
    </location>
</feature>
<feature type="compositionally biased region" description="Low complexity" evidence="1">
    <location>
        <begin position="64"/>
        <end position="74"/>
    </location>
</feature>
<sequence>MRRRTTRRRTTPTVATTIGSALGLLIVTALTRMTWPQRLGLVAVVLVAGLAYILWSNRAEIASAAAGSAASDPSTLAGLPVDGASAPGDHTFDDSPQDSPSSDSGPPDSGPSDAGSSDCSTDSSTSD</sequence>
<keyword evidence="2" id="KW-1133">Transmembrane helix</keyword>
<dbReference type="Proteomes" id="UP001499938">
    <property type="component" value="Unassembled WGS sequence"/>
</dbReference>
<evidence type="ECO:0000256" key="1">
    <source>
        <dbReference type="SAM" id="MobiDB-lite"/>
    </source>
</evidence>
<keyword evidence="4" id="KW-1185">Reference proteome</keyword>
<evidence type="ECO:0000313" key="3">
    <source>
        <dbReference type="EMBL" id="GAA1779103.1"/>
    </source>
</evidence>
<name>A0ABP4XI27_9MICO</name>
<organism evidence="3 4">
    <name type="scientific">Nostocoides veronense</name>
    <dbReference type="NCBI Taxonomy" id="330836"/>
    <lineage>
        <taxon>Bacteria</taxon>
        <taxon>Bacillati</taxon>
        <taxon>Actinomycetota</taxon>
        <taxon>Actinomycetes</taxon>
        <taxon>Micrococcales</taxon>
        <taxon>Intrasporangiaceae</taxon>
        <taxon>Nostocoides</taxon>
    </lineage>
</organism>
<evidence type="ECO:0000313" key="4">
    <source>
        <dbReference type="Proteomes" id="UP001499938"/>
    </source>
</evidence>
<evidence type="ECO:0000256" key="2">
    <source>
        <dbReference type="SAM" id="Phobius"/>
    </source>
</evidence>
<gene>
    <name evidence="3" type="ORF">GCM10009811_00650</name>
</gene>
<dbReference type="RefSeq" id="WP_344079603.1">
    <property type="nucleotide sequence ID" value="NZ_BAAAPO010000001.1"/>
</dbReference>
<keyword evidence="2" id="KW-0812">Transmembrane</keyword>
<dbReference type="EMBL" id="BAAAPO010000001">
    <property type="protein sequence ID" value="GAA1779103.1"/>
    <property type="molecule type" value="Genomic_DNA"/>
</dbReference>
<feature type="compositionally biased region" description="Low complexity" evidence="1">
    <location>
        <begin position="97"/>
        <end position="127"/>
    </location>
</feature>